<evidence type="ECO:0000256" key="1">
    <source>
        <dbReference type="SAM" id="Phobius"/>
    </source>
</evidence>
<dbReference type="EMBL" id="CP001661">
    <property type="protein sequence ID" value="ACT17319.1"/>
    <property type="molecule type" value="Genomic_DNA"/>
</dbReference>
<dbReference type="KEGG" id="gem:GM21_1258"/>
<proteinExistence type="predicted"/>
<protein>
    <submittedName>
        <fullName evidence="2">Uncharacterized protein</fullName>
    </submittedName>
</protein>
<feature type="transmembrane region" description="Helical" evidence="1">
    <location>
        <begin position="81"/>
        <end position="99"/>
    </location>
</feature>
<reference evidence="2" key="1">
    <citation type="submission" date="2009-07" db="EMBL/GenBank/DDBJ databases">
        <title>Complete sequence of Geobacter sp. M21.</title>
        <authorList>
            <consortium name="US DOE Joint Genome Institute"/>
            <person name="Lucas S."/>
            <person name="Copeland A."/>
            <person name="Lapidus A."/>
            <person name="Glavina del Rio T."/>
            <person name="Dalin E."/>
            <person name="Tice H."/>
            <person name="Bruce D."/>
            <person name="Goodwin L."/>
            <person name="Pitluck S."/>
            <person name="Saunders E."/>
            <person name="Brettin T."/>
            <person name="Detter J.C."/>
            <person name="Han C."/>
            <person name="Larimer F."/>
            <person name="Land M."/>
            <person name="Hauser L."/>
            <person name="Kyrpides N."/>
            <person name="Ovchinnikova G."/>
            <person name="Lovley D."/>
        </authorList>
    </citation>
    <scope>NUCLEOTIDE SEQUENCE [LARGE SCALE GENOMIC DNA]</scope>
    <source>
        <strain evidence="2">M21</strain>
    </source>
</reference>
<sequence>MGETGAETEWSDWALFVGVLDLLGALAMALYEIYHWLKHGYKSGITAAYALEEWLSLDLSCVYFPENWIGLAKIIGKILSWDLWLVLLGIFIILISILISDW</sequence>
<accession>C6E3Q4</accession>
<dbReference type="HOGENOM" id="CLU_2273349_0_0_7"/>
<keyword evidence="1" id="KW-0472">Membrane</keyword>
<organism evidence="2">
    <name type="scientific">Geobacter sp. (strain M21)</name>
    <dbReference type="NCBI Taxonomy" id="443144"/>
    <lineage>
        <taxon>Bacteria</taxon>
        <taxon>Pseudomonadati</taxon>
        <taxon>Thermodesulfobacteriota</taxon>
        <taxon>Desulfuromonadia</taxon>
        <taxon>Geobacterales</taxon>
        <taxon>Geobacteraceae</taxon>
        <taxon>Geobacter</taxon>
    </lineage>
</organism>
<feature type="transmembrane region" description="Helical" evidence="1">
    <location>
        <begin position="13"/>
        <end position="34"/>
    </location>
</feature>
<gene>
    <name evidence="2" type="ordered locus">GM21_1258</name>
</gene>
<evidence type="ECO:0000313" key="2">
    <source>
        <dbReference type="EMBL" id="ACT17319.1"/>
    </source>
</evidence>
<keyword evidence="1" id="KW-1133">Transmembrane helix</keyword>
<dbReference type="AlphaFoldDB" id="C6E3Q4"/>
<keyword evidence="1" id="KW-0812">Transmembrane</keyword>
<name>C6E3Q4_GEOSM</name>